<organism evidence="1 2">
    <name type="scientific">Heterorhabditis bacteriophora</name>
    <name type="common">Entomopathogenic nematode worm</name>
    <dbReference type="NCBI Taxonomy" id="37862"/>
    <lineage>
        <taxon>Eukaryota</taxon>
        <taxon>Metazoa</taxon>
        <taxon>Ecdysozoa</taxon>
        <taxon>Nematoda</taxon>
        <taxon>Chromadorea</taxon>
        <taxon>Rhabditida</taxon>
        <taxon>Rhabditina</taxon>
        <taxon>Rhabditomorpha</taxon>
        <taxon>Strongyloidea</taxon>
        <taxon>Heterorhabditidae</taxon>
        <taxon>Heterorhabditis</taxon>
    </lineage>
</organism>
<sequence>MNDNKTPYYVTVVEAGSDYTRRMGVWGIIEHFSWNSTPVLIPFDHNDDLQMVVYSKPEELDI</sequence>
<reference evidence="2" key="1">
    <citation type="submission" date="2016-11" db="UniProtKB">
        <authorList>
            <consortium name="WormBaseParasite"/>
        </authorList>
    </citation>
    <scope>IDENTIFICATION</scope>
</reference>
<dbReference type="AlphaFoldDB" id="A0A1I7WQ67"/>
<accession>A0A1I7WQ67</accession>
<evidence type="ECO:0000313" key="2">
    <source>
        <dbReference type="WBParaSite" id="Hba_07312"/>
    </source>
</evidence>
<dbReference type="WBParaSite" id="Hba_07312">
    <property type="protein sequence ID" value="Hba_07312"/>
    <property type="gene ID" value="Hba_07312"/>
</dbReference>
<evidence type="ECO:0000313" key="1">
    <source>
        <dbReference type="Proteomes" id="UP000095283"/>
    </source>
</evidence>
<protein>
    <submittedName>
        <fullName evidence="2">ANF_receptor domain-containing protein</fullName>
    </submittedName>
</protein>
<keyword evidence="1" id="KW-1185">Reference proteome</keyword>
<name>A0A1I7WQ67_HETBA</name>
<dbReference type="Proteomes" id="UP000095283">
    <property type="component" value="Unplaced"/>
</dbReference>
<proteinExistence type="predicted"/>